<name>A0ABQ6I3I0_9MICO</name>
<proteinExistence type="predicted"/>
<dbReference type="EMBL" id="BSUK01000001">
    <property type="protein sequence ID" value="GMA25345.1"/>
    <property type="molecule type" value="Genomic_DNA"/>
</dbReference>
<sequence>MTTTTRTRGDRAARVLGAVAIVLAALALAAGVPYPRVALVLGVASLACAGVAWARTDRADRTGRRLAIWGVVLAIVAGIAVGASQSASTSAVGTPSPTATVDDVDGAATDEVLTDGLAIDVGARATATAALEFSGVPVSVTNVSAAGAAFRIALEARDADGSVVATDQVAVDDLGTGDVTTVWAFQDSGLTVQALHDATVSVSSVEAV</sequence>
<dbReference type="RefSeq" id="WP_284293978.1">
    <property type="nucleotide sequence ID" value="NZ_BSUK01000001.1"/>
</dbReference>
<feature type="transmembrane region" description="Helical" evidence="1">
    <location>
        <begin position="37"/>
        <end position="54"/>
    </location>
</feature>
<keyword evidence="1" id="KW-0472">Membrane</keyword>
<evidence type="ECO:0000313" key="2">
    <source>
        <dbReference type="EMBL" id="GMA25345.1"/>
    </source>
</evidence>
<organism evidence="2 3">
    <name type="scientific">Luteimicrobium album</name>
    <dbReference type="NCBI Taxonomy" id="1054550"/>
    <lineage>
        <taxon>Bacteria</taxon>
        <taxon>Bacillati</taxon>
        <taxon>Actinomycetota</taxon>
        <taxon>Actinomycetes</taxon>
        <taxon>Micrococcales</taxon>
        <taxon>Luteimicrobium</taxon>
    </lineage>
</organism>
<comment type="caution">
    <text evidence="2">The sequence shown here is derived from an EMBL/GenBank/DDBJ whole genome shotgun (WGS) entry which is preliminary data.</text>
</comment>
<keyword evidence="3" id="KW-1185">Reference proteome</keyword>
<dbReference type="Proteomes" id="UP001157091">
    <property type="component" value="Unassembled WGS sequence"/>
</dbReference>
<keyword evidence="1" id="KW-0812">Transmembrane</keyword>
<accession>A0ABQ6I3I0</accession>
<feature type="transmembrane region" description="Helical" evidence="1">
    <location>
        <begin position="12"/>
        <end position="31"/>
    </location>
</feature>
<evidence type="ECO:0000256" key="1">
    <source>
        <dbReference type="SAM" id="Phobius"/>
    </source>
</evidence>
<gene>
    <name evidence="2" type="ORF">GCM10025864_31040</name>
</gene>
<protein>
    <submittedName>
        <fullName evidence="2">Uncharacterized protein</fullName>
    </submittedName>
</protein>
<keyword evidence="1" id="KW-1133">Transmembrane helix</keyword>
<feature type="transmembrane region" description="Helical" evidence="1">
    <location>
        <begin position="66"/>
        <end position="84"/>
    </location>
</feature>
<evidence type="ECO:0000313" key="3">
    <source>
        <dbReference type="Proteomes" id="UP001157091"/>
    </source>
</evidence>
<reference evidence="3" key="1">
    <citation type="journal article" date="2019" name="Int. J. Syst. Evol. Microbiol.">
        <title>The Global Catalogue of Microorganisms (GCM) 10K type strain sequencing project: providing services to taxonomists for standard genome sequencing and annotation.</title>
        <authorList>
            <consortium name="The Broad Institute Genomics Platform"/>
            <consortium name="The Broad Institute Genome Sequencing Center for Infectious Disease"/>
            <person name="Wu L."/>
            <person name="Ma J."/>
        </authorList>
    </citation>
    <scope>NUCLEOTIDE SEQUENCE [LARGE SCALE GENOMIC DNA]</scope>
    <source>
        <strain evidence="3">NBRC 106348</strain>
    </source>
</reference>